<sequence>MSHLPLLSQSSPEAIFAWRRGRPVLVQEFLADVEHLAVALPEARHVLNTCSDRYEFCVGFAATVVSGRTSLLPSSRAPDTVAQLRALAPDLLHLGDAPGELDLPFLQYPVRRNAVSGAHFAMPMIPADQCVAQVFTSGSTGTPLAHGKTWGALAHCVRAGAARLGQAADCGPLHLVGTVPPQHMYGFESTLLLALQGGAVLSAAHPFYPADIATALADVPTPRLLVSTPVHLRALLASGVTLPPIALVLCATAPLGHDLACAVEQHLGAPLLEIYGSTETGQIASRRTAQTDVWTLFPEVLLTAAADGTLQAQGGHLAAPVPLSDDVDRIDTQNFRLIGRHADMVNIAGKRSSLAHLNHQLLSIPGVDDGAFHMPDDRSAGVPRLMAFAVAPTLPRQALIEALRQRVDPAFLPRPLVLLDSLPRNATGKLPRSALVALAAEWGSQAEARS</sequence>
<dbReference type="InterPro" id="IPR042099">
    <property type="entry name" value="ANL_N_sf"/>
</dbReference>
<evidence type="ECO:0000259" key="2">
    <source>
        <dbReference type="Pfam" id="PF00501"/>
    </source>
</evidence>
<dbReference type="InterPro" id="IPR050237">
    <property type="entry name" value="ATP-dep_AMP-bd_enzyme"/>
</dbReference>
<keyword evidence="6" id="KW-1185">Reference proteome</keyword>
<evidence type="ECO:0000313" key="3">
    <source>
        <dbReference type="EMBL" id="CAZ89219.1"/>
    </source>
</evidence>
<dbReference type="EMBL" id="CTRI01000027">
    <property type="protein sequence ID" value="CQR35060.1"/>
    <property type="molecule type" value="Genomic_DNA"/>
</dbReference>
<dbReference type="PANTHER" id="PTHR43767">
    <property type="entry name" value="LONG-CHAIN-FATTY-ACID--COA LIGASE"/>
    <property type="match status" value="1"/>
</dbReference>
<proteinExistence type="predicted"/>
<dbReference type="PANTHER" id="PTHR43767:SF8">
    <property type="entry name" value="LONG-CHAIN-FATTY-ACID--COA LIGASE"/>
    <property type="match status" value="1"/>
</dbReference>
<protein>
    <submittedName>
        <fullName evidence="3">4-coumarate--CoA ligase</fullName>
        <ecNumber evidence="3">6.2.1.12</ecNumber>
    </submittedName>
</protein>
<reference evidence="4 6" key="4">
    <citation type="submission" date="2015-03" db="EMBL/GenBank/DDBJ databases">
        <authorList>
            <person name="Regsiter A."/>
            <person name="william w."/>
        </authorList>
    </citation>
    <scope>NUCLEOTIDE SEQUENCE [LARGE SCALE GENOMIC DNA]</scope>
    <source>
        <strain evidence="4 6">CB1</strain>
    </source>
</reference>
<evidence type="ECO:0000256" key="1">
    <source>
        <dbReference type="ARBA" id="ARBA00022598"/>
    </source>
</evidence>
<dbReference type="EMBL" id="FP475956">
    <property type="protein sequence ID" value="CAZ89219.1"/>
    <property type="molecule type" value="Genomic_DNA"/>
</dbReference>
<dbReference type="HOGENOM" id="CLU_026234_2_0_4"/>
<evidence type="ECO:0000313" key="5">
    <source>
        <dbReference type="Proteomes" id="UP000002372"/>
    </source>
</evidence>
<feature type="domain" description="AMP-dependent synthetase/ligase" evidence="2">
    <location>
        <begin position="108"/>
        <end position="286"/>
    </location>
</feature>
<dbReference type="eggNOG" id="COG0318">
    <property type="taxonomic scope" value="Bacteria"/>
</dbReference>
<dbReference type="GO" id="GO:0016207">
    <property type="term" value="F:4-coumarate-CoA ligase activity"/>
    <property type="evidence" value="ECO:0007669"/>
    <property type="project" value="UniProtKB-EC"/>
</dbReference>
<dbReference type="KEGG" id="thi:THI_2601"/>
<dbReference type="InterPro" id="IPR000873">
    <property type="entry name" value="AMP-dep_synth/lig_dom"/>
</dbReference>
<dbReference type="Pfam" id="PF00501">
    <property type="entry name" value="AMP-binding"/>
    <property type="match status" value="1"/>
</dbReference>
<dbReference type="RefSeq" id="WP_013106504.1">
    <property type="nucleotide sequence ID" value="NC_014145.1"/>
</dbReference>
<organism evidence="3 5">
    <name type="scientific">Thiomonas arsenitoxydans (strain DSM 22701 / CIP 110005 / 3As)</name>
    <dbReference type="NCBI Taxonomy" id="426114"/>
    <lineage>
        <taxon>Bacteria</taxon>
        <taxon>Pseudomonadati</taxon>
        <taxon>Pseudomonadota</taxon>
        <taxon>Betaproteobacteria</taxon>
        <taxon>Burkholderiales</taxon>
        <taxon>Thiomonas</taxon>
    </lineage>
</organism>
<dbReference type="AlphaFoldDB" id="D6CVA0"/>
<evidence type="ECO:0000313" key="6">
    <source>
        <dbReference type="Proteomes" id="UP000078599"/>
    </source>
</evidence>
<gene>
    <name evidence="3" type="ordered locus">THI_2601</name>
    <name evidence="4" type="ORF">THICB1_50054</name>
</gene>
<dbReference type="InterPro" id="IPR045851">
    <property type="entry name" value="AMP-bd_C_sf"/>
</dbReference>
<dbReference type="Proteomes" id="UP000078599">
    <property type="component" value="Unassembled WGS sequence"/>
</dbReference>
<dbReference type="Proteomes" id="UP000002372">
    <property type="component" value="Chromosome"/>
</dbReference>
<evidence type="ECO:0000313" key="4">
    <source>
        <dbReference type="EMBL" id="CQR35060.1"/>
    </source>
</evidence>
<dbReference type="Gene3D" id="3.40.50.12780">
    <property type="entry name" value="N-terminal domain of ligase-like"/>
    <property type="match status" value="1"/>
</dbReference>
<keyword evidence="1 3" id="KW-0436">Ligase</keyword>
<reference key="1">
    <citation type="submission" date="2009-07" db="EMBL/GenBank/DDBJ databases">
        <authorList>
            <person name="Genoscope - CEA"/>
        </authorList>
    </citation>
    <scope>NUCLEOTIDE SEQUENCE</scope>
    <source>
        <strain>3As</strain>
    </source>
</reference>
<accession>D6CVA0</accession>
<dbReference type="EC" id="6.2.1.12" evidence="3"/>
<reference evidence="3" key="3">
    <citation type="submission" date="2010-07" db="EMBL/GenBank/DDBJ databases">
        <authorList>
            <person name="Genoscope - CEA"/>
        </authorList>
    </citation>
    <scope>NUCLEOTIDE SEQUENCE</scope>
    <source>
        <strain evidence="3">3As</strain>
    </source>
</reference>
<dbReference type="Gene3D" id="3.30.300.30">
    <property type="match status" value="1"/>
</dbReference>
<name>D6CVA0_THIA3</name>
<dbReference type="SUPFAM" id="SSF56801">
    <property type="entry name" value="Acetyl-CoA synthetase-like"/>
    <property type="match status" value="1"/>
</dbReference>
<reference evidence="5" key="2">
    <citation type="journal article" date="2010" name="PLoS Genet.">
        <title>Structure, function, and evolution of the Thiomonas spp. genome.</title>
        <authorList>
            <person name="Arsene-Ploetze F."/>
            <person name="Koechler S."/>
            <person name="Marchal M."/>
            <person name="Coppee J.Y."/>
            <person name="Chandler M."/>
            <person name="Bonnefoy V."/>
            <person name="Brochier-Armanet C."/>
            <person name="Barakat M."/>
            <person name="Barbe V."/>
            <person name="Battaglia-Brunet F."/>
            <person name="Bruneel O."/>
            <person name="Bryan C.G."/>
            <person name="Cleiss-Arnold J."/>
            <person name="Cruveiller S."/>
            <person name="Erhardt M."/>
            <person name="Heinrich-Salmeron A."/>
            <person name="Hommais F."/>
            <person name="Joulian C."/>
            <person name="Krin E."/>
            <person name="Lieutaud A."/>
            <person name="Lievremont D."/>
            <person name="Michel C."/>
            <person name="Muller D."/>
            <person name="Ortet P."/>
            <person name="Proux C."/>
            <person name="Siguier P."/>
            <person name="Roche D."/>
            <person name="Rouy Z."/>
            <person name="Salvignol G."/>
            <person name="Slyemi D."/>
            <person name="Talla E."/>
            <person name="Weiss S."/>
            <person name="Weissenbach J."/>
            <person name="Medigue C."/>
            <person name="Bertin P.N."/>
        </authorList>
    </citation>
    <scope>NUCLEOTIDE SEQUENCE [LARGE SCALE GENOMIC DNA]</scope>
    <source>
        <strain evidence="5">DSM 22701 / CIP 110005 / 3As</strain>
    </source>
</reference>